<dbReference type="UCSC" id="F59C12.4">
    <property type="organism name" value="c. elegans"/>
</dbReference>
<dbReference type="GeneID" id="6418857"/>
<evidence type="ECO:0000313" key="4">
    <source>
        <dbReference type="WormBase" id="F59C12.4"/>
    </source>
</evidence>
<name>A3FPJ0_CAEEL</name>
<dbReference type="CTD" id="6418857"/>
<evidence type="ECO:0000313" key="3">
    <source>
        <dbReference type="Proteomes" id="UP000001940"/>
    </source>
</evidence>
<dbReference type="InParanoid" id="A3FPJ0"/>
<protein>
    <submittedName>
        <fullName evidence="2">Uncharacterized protein</fullName>
    </submittedName>
</protein>
<dbReference type="Proteomes" id="UP000001940">
    <property type="component" value="Chromosome X"/>
</dbReference>
<sequence length="49" mass="5700">MPETPALTGEGAARGSFHKQPRRRTWAEKVNEDQANWRSTSELKWMNDK</sequence>
<dbReference type="RefSeq" id="NP_001123155.1">
    <property type="nucleotide sequence ID" value="NM_001129683.2"/>
</dbReference>
<organism evidence="2 3">
    <name type="scientific">Caenorhabditis elegans</name>
    <dbReference type="NCBI Taxonomy" id="6239"/>
    <lineage>
        <taxon>Eukaryota</taxon>
        <taxon>Metazoa</taxon>
        <taxon>Ecdysozoa</taxon>
        <taxon>Nematoda</taxon>
        <taxon>Chromadorea</taxon>
        <taxon>Rhabditida</taxon>
        <taxon>Rhabditina</taxon>
        <taxon>Rhabditomorpha</taxon>
        <taxon>Rhabditoidea</taxon>
        <taxon>Rhabditidae</taxon>
        <taxon>Peloderinae</taxon>
        <taxon>Caenorhabditis</taxon>
    </lineage>
</organism>
<evidence type="ECO:0000313" key="2">
    <source>
        <dbReference type="EMBL" id="CCD63422.1"/>
    </source>
</evidence>
<accession>A3FPJ0</accession>
<feature type="region of interest" description="Disordered" evidence="1">
    <location>
        <begin position="1"/>
        <end position="49"/>
    </location>
</feature>
<dbReference type="EMBL" id="BX284606">
    <property type="protein sequence ID" value="CCD63422.1"/>
    <property type="molecule type" value="Genomic_DNA"/>
</dbReference>
<dbReference type="PaxDb" id="6239-F59C12.4"/>
<feature type="compositionally biased region" description="Polar residues" evidence="1">
    <location>
        <begin position="33"/>
        <end position="42"/>
    </location>
</feature>
<dbReference type="AlphaFoldDB" id="A3FPJ0"/>
<dbReference type="Bgee" id="WBGene00045272">
    <property type="expression patterns" value="Expressed in pharyngeal muscle cell (C elegans) and 4 other cell types or tissues"/>
</dbReference>
<gene>
    <name evidence="2" type="ORF">CELE_F59C12.4</name>
    <name evidence="2 4" type="ORF">F59C12.4</name>
</gene>
<dbReference type="HOGENOM" id="CLU_3144255_0_0_1"/>
<dbReference type="AGR" id="WB:WBGene00045272"/>
<dbReference type="KEGG" id="cel:CELE_F59C12.4"/>
<evidence type="ECO:0000256" key="1">
    <source>
        <dbReference type="SAM" id="MobiDB-lite"/>
    </source>
</evidence>
<dbReference type="WormBase" id="F59C12.4">
    <property type="protein sequence ID" value="CE40702"/>
    <property type="gene ID" value="WBGene00045272"/>
</dbReference>
<proteinExistence type="predicted"/>
<reference evidence="2 3" key="1">
    <citation type="journal article" date="1998" name="Science">
        <title>Genome sequence of the nematode C. elegans: a platform for investigating biology.</title>
        <authorList>
            <consortium name="The C. elegans sequencing consortium"/>
            <person name="Sulson J.E."/>
            <person name="Waterston R."/>
        </authorList>
    </citation>
    <scope>NUCLEOTIDE SEQUENCE [LARGE SCALE GENOMIC DNA]</scope>
    <source>
        <strain evidence="2 3">Bristol N2</strain>
    </source>
</reference>
<keyword evidence="3" id="KW-1185">Reference proteome</keyword>